<organism evidence="1 2">
    <name type="scientific">Marssonina brunnea f. sp. multigermtubi (strain MB_m1)</name>
    <name type="common">Marssonina leaf spot fungus</name>
    <dbReference type="NCBI Taxonomy" id="1072389"/>
    <lineage>
        <taxon>Eukaryota</taxon>
        <taxon>Fungi</taxon>
        <taxon>Dikarya</taxon>
        <taxon>Ascomycota</taxon>
        <taxon>Pezizomycotina</taxon>
        <taxon>Leotiomycetes</taxon>
        <taxon>Helotiales</taxon>
        <taxon>Drepanopezizaceae</taxon>
        <taxon>Drepanopeziza</taxon>
    </lineage>
</organism>
<proteinExistence type="predicted"/>
<sequence>MAPRHCDTPALLRSTSTLTSVSRWTSRLVTASGATSDVIPQLYDHRTVTPIEGVHNDIFIAPRGEERAQEIAALPKAQKTGVISYTFRRLDPSIRAIVGTNQNQTQKDPRPLLPLKHPQVRKDGIFTEAFGPVLVVEYLQLQPRHGALKARLRANSRRPPQRFMEHRRDCVACVRRSLNSSYLVCDSAS</sequence>
<protein>
    <submittedName>
        <fullName evidence="1">Uncharacterized protein</fullName>
    </submittedName>
</protein>
<reference evidence="1 2" key="1">
    <citation type="journal article" date="2012" name="BMC Genomics">
        <title>Sequencing the genome of Marssonina brunnea reveals fungus-poplar co-evolution.</title>
        <authorList>
            <person name="Zhu S."/>
            <person name="Cao Y.-Z."/>
            <person name="Jiang C."/>
            <person name="Tan B.-Y."/>
            <person name="Wang Z."/>
            <person name="Feng S."/>
            <person name="Zhang L."/>
            <person name="Su X.-H."/>
            <person name="Brejova B."/>
            <person name="Vinar T."/>
            <person name="Xu M."/>
            <person name="Wang M.-X."/>
            <person name="Zhang S.-G."/>
            <person name="Huang M.-R."/>
            <person name="Wu R."/>
            <person name="Zhou Y."/>
        </authorList>
    </citation>
    <scope>NUCLEOTIDE SEQUENCE [LARGE SCALE GENOMIC DNA]</scope>
    <source>
        <strain evidence="1 2">MB_m1</strain>
    </source>
</reference>
<evidence type="ECO:0000313" key="1">
    <source>
        <dbReference type="EMBL" id="EKD18111.1"/>
    </source>
</evidence>
<dbReference type="EMBL" id="JH921434">
    <property type="protein sequence ID" value="EKD18111.1"/>
    <property type="molecule type" value="Genomic_DNA"/>
</dbReference>
<dbReference type="HOGENOM" id="CLU_1434713_0_0_1"/>
<accession>K1WYP7</accession>
<name>K1WYP7_MARBU</name>
<gene>
    <name evidence="1" type="ORF">MBM_03883</name>
</gene>
<dbReference type="InParanoid" id="K1WYP7"/>
<dbReference type="AlphaFoldDB" id="K1WYP7"/>
<dbReference type="KEGG" id="mbe:MBM_03883"/>
<keyword evidence="2" id="KW-1185">Reference proteome</keyword>
<dbReference type="Proteomes" id="UP000006753">
    <property type="component" value="Unassembled WGS sequence"/>
</dbReference>
<evidence type="ECO:0000313" key="2">
    <source>
        <dbReference type="Proteomes" id="UP000006753"/>
    </source>
</evidence>